<dbReference type="Gene3D" id="2.60.120.260">
    <property type="entry name" value="Galactose-binding domain-like"/>
    <property type="match status" value="1"/>
</dbReference>
<evidence type="ECO:0000313" key="3">
    <source>
        <dbReference type="Proteomes" id="UP000352698"/>
    </source>
</evidence>
<gene>
    <name evidence="2" type="ORF">NCTC12204_01914</name>
</gene>
<dbReference type="GO" id="GO:0016798">
    <property type="term" value="F:hydrolase activity, acting on glycosyl bonds"/>
    <property type="evidence" value="ECO:0007669"/>
    <property type="project" value="InterPro"/>
</dbReference>
<accession>A0A449EBR3</accession>
<evidence type="ECO:0000313" key="2">
    <source>
        <dbReference type="EMBL" id="VTQ66427.1"/>
    </source>
</evidence>
<organism evidence="2 3">
    <name type="scientific">Enterococcus hirae</name>
    <dbReference type="NCBI Taxonomy" id="1354"/>
    <lineage>
        <taxon>Bacteria</taxon>
        <taxon>Bacillati</taxon>
        <taxon>Bacillota</taxon>
        <taxon>Bacilli</taxon>
        <taxon>Lactobacillales</taxon>
        <taxon>Enterococcaceae</taxon>
        <taxon>Enterococcus</taxon>
    </lineage>
</organism>
<proteinExistence type="predicted"/>
<dbReference type="RefSeq" id="WP_010737930.1">
    <property type="nucleotide sequence ID" value="NZ_CAACXU010000005.1"/>
</dbReference>
<reference evidence="2 3" key="1">
    <citation type="submission" date="2019-05" db="EMBL/GenBank/DDBJ databases">
        <authorList>
            <consortium name="Pathogen Informatics"/>
        </authorList>
    </citation>
    <scope>NUCLEOTIDE SEQUENCE [LARGE SCALE GENOMIC DNA]</scope>
    <source>
        <strain evidence="2 3">NCTC12204</strain>
    </source>
</reference>
<sequence>MKNNMKKVFVASIACLSLGTSIGVHATTIGKEAITISDNLKEVVEDSIISNGDFSAGLDHWIVSNPESKNPTLVTENGVSYVKAMLGENIHQYVKLQPNTTYTFSYDAAGSKNFPSKVEFGTLNHGEEFVSLQESAHNNEQWERHSFTFTTPEKDNTYIIRFSSTGNGWATFKNIDIQSEDDTSQNTLLSVGVESHQPYIYLNLTPEQFNSKQRLMVYLDGNYYFETYNGKAYYSYKEITDELVKIRRGFEGNKGEKIEVYLAPGSPGQSSAGKVLLETYVVEKKLESAATEYDQIVKDIQVVGNKVVMDIDREIFEQDNRIVLYKNDAYIAETYKGKAYYSSVKKMNETVRVTYSKGVVAGDIISVKLVGNRPGTSTTNSFQQLLATIEVE</sequence>
<dbReference type="InterPro" id="IPR008979">
    <property type="entry name" value="Galactose-bd-like_sf"/>
</dbReference>
<dbReference type="Pfam" id="PF02018">
    <property type="entry name" value="CBM_4_9"/>
    <property type="match status" value="1"/>
</dbReference>
<dbReference type="Proteomes" id="UP000352698">
    <property type="component" value="Unassembled WGS sequence"/>
</dbReference>
<comment type="caution">
    <text evidence="2">The sequence shown here is derived from an EMBL/GenBank/DDBJ whole genome shotgun (WGS) entry which is preliminary data.</text>
</comment>
<evidence type="ECO:0000256" key="1">
    <source>
        <dbReference type="ARBA" id="ARBA00022801"/>
    </source>
</evidence>
<name>A0A449EBR3_ENTHR</name>
<dbReference type="InterPro" id="IPR003305">
    <property type="entry name" value="CenC_carb-bd"/>
</dbReference>
<protein>
    <submittedName>
        <fullName evidence="2">Polysaccharide degrading enzyme</fullName>
    </submittedName>
</protein>
<dbReference type="EMBL" id="CABEEP010000001">
    <property type="protein sequence ID" value="VTQ66427.1"/>
    <property type="molecule type" value="Genomic_DNA"/>
</dbReference>
<dbReference type="AlphaFoldDB" id="A0A449EBR3"/>
<dbReference type="SUPFAM" id="SSF49785">
    <property type="entry name" value="Galactose-binding domain-like"/>
    <property type="match status" value="1"/>
</dbReference>
<keyword evidence="1" id="KW-0378">Hydrolase</keyword>